<dbReference type="Gene3D" id="3.40.190.10">
    <property type="entry name" value="Periplasmic binding protein-like II"/>
    <property type="match status" value="2"/>
</dbReference>
<evidence type="ECO:0000313" key="4">
    <source>
        <dbReference type="EMBL" id="BCS87810.1"/>
    </source>
</evidence>
<dbReference type="InterPro" id="IPR001638">
    <property type="entry name" value="Solute-binding_3/MltF_N"/>
</dbReference>
<protein>
    <recommendedName>
        <fullName evidence="3">Solute-binding protein family 3/N-terminal domain-containing protein</fullName>
    </recommendedName>
</protein>
<dbReference type="RefSeq" id="WP_229594504.1">
    <property type="nucleotide sequence ID" value="NZ_AP024485.1"/>
</dbReference>
<accession>A0ABM7P4M0</accession>
<evidence type="ECO:0000259" key="3">
    <source>
        <dbReference type="SMART" id="SM00062"/>
    </source>
</evidence>
<feature type="chain" id="PRO_5045979735" description="Solute-binding protein family 3/N-terminal domain-containing protein" evidence="2">
    <location>
        <begin position="29"/>
        <end position="260"/>
    </location>
</feature>
<dbReference type="PANTHER" id="PTHR35936:SF35">
    <property type="entry name" value="L-CYSTINE-BINDING PROTEIN TCYJ"/>
    <property type="match status" value="1"/>
</dbReference>
<evidence type="ECO:0000256" key="1">
    <source>
        <dbReference type="ARBA" id="ARBA00022729"/>
    </source>
</evidence>
<gene>
    <name evidence="4" type="ORF">PSDVSF_10520</name>
</gene>
<organism evidence="4 5">
    <name type="scientific">Pseudodesulfovibrio sediminis</name>
    <dbReference type="NCBI Taxonomy" id="2810563"/>
    <lineage>
        <taxon>Bacteria</taxon>
        <taxon>Pseudomonadati</taxon>
        <taxon>Thermodesulfobacteriota</taxon>
        <taxon>Desulfovibrionia</taxon>
        <taxon>Desulfovibrionales</taxon>
        <taxon>Desulfovibrionaceae</taxon>
    </lineage>
</organism>
<keyword evidence="5" id="KW-1185">Reference proteome</keyword>
<evidence type="ECO:0000313" key="5">
    <source>
        <dbReference type="Proteomes" id="UP001053296"/>
    </source>
</evidence>
<proteinExistence type="predicted"/>
<feature type="signal peptide" evidence="2">
    <location>
        <begin position="1"/>
        <end position="28"/>
    </location>
</feature>
<sequence length="260" mass="30121">MQLKQSNLIIPSMVMVFACLLLPFFAHADPTDKTIVLALPSGGWPPYIIMGTKKAPASGIMPDVLCEVCRLHGYNLKLEYYPEKRCLMLLSEGRIDAYIKSRKWVKDASLYLWTDPVLQSTDVLVCRKDHHIQFSKEEDLAGLNIGVVHGYFYPTLHALFARNVIHKHQSTNTHNLLHMLEYKHVDAIVTNRKVAEWILQNDQKLDSTQFTFSQHALDTAPYSFTFTKKRKWLAFVRLFNTELQAMRTDGRLQAFFDRYR</sequence>
<feature type="domain" description="Solute-binding protein family 3/N-terminal" evidence="3">
    <location>
        <begin position="47"/>
        <end position="260"/>
    </location>
</feature>
<dbReference type="Proteomes" id="UP001053296">
    <property type="component" value="Chromosome"/>
</dbReference>
<name>A0ABM7P4M0_9BACT</name>
<keyword evidence="1 2" id="KW-0732">Signal</keyword>
<dbReference type="Pfam" id="PF00497">
    <property type="entry name" value="SBP_bac_3"/>
    <property type="match status" value="1"/>
</dbReference>
<dbReference type="PANTHER" id="PTHR35936">
    <property type="entry name" value="MEMBRANE-BOUND LYTIC MUREIN TRANSGLYCOSYLASE F"/>
    <property type="match status" value="1"/>
</dbReference>
<dbReference type="EMBL" id="AP024485">
    <property type="protein sequence ID" value="BCS87810.1"/>
    <property type="molecule type" value="Genomic_DNA"/>
</dbReference>
<dbReference type="SMART" id="SM00062">
    <property type="entry name" value="PBPb"/>
    <property type="match status" value="1"/>
</dbReference>
<reference evidence="4" key="1">
    <citation type="journal article" date="2022" name="Arch. Microbiol.">
        <title>Pseudodesulfovibrio sediminis sp. nov., a mesophilic and neutrophilic sulfate-reducing bacterium isolated from sediment of a brackish lake.</title>
        <authorList>
            <person name="Takahashi A."/>
            <person name="Kojima H."/>
            <person name="Watanabe M."/>
            <person name="Fukui M."/>
        </authorList>
    </citation>
    <scope>NUCLEOTIDE SEQUENCE</scope>
    <source>
        <strain evidence="4">SF6</strain>
    </source>
</reference>
<evidence type="ECO:0000256" key="2">
    <source>
        <dbReference type="SAM" id="SignalP"/>
    </source>
</evidence>
<dbReference type="SUPFAM" id="SSF53850">
    <property type="entry name" value="Periplasmic binding protein-like II"/>
    <property type="match status" value="1"/>
</dbReference>
<dbReference type="PROSITE" id="PS51257">
    <property type="entry name" value="PROKAR_LIPOPROTEIN"/>
    <property type="match status" value="1"/>
</dbReference>